<feature type="coiled-coil region" evidence="1">
    <location>
        <begin position="267"/>
        <end position="301"/>
    </location>
</feature>
<name>V6LAE5_9EUKA</name>
<dbReference type="VEuPathDB" id="GiardiaDB:SS50377_26572"/>
<feature type="region of interest" description="Disordered" evidence="2">
    <location>
        <begin position="344"/>
        <end position="365"/>
    </location>
</feature>
<evidence type="ECO:0000313" key="4">
    <source>
        <dbReference type="EMBL" id="KAH0572362.1"/>
    </source>
</evidence>
<feature type="compositionally biased region" description="Basic and acidic residues" evidence="2">
    <location>
        <begin position="450"/>
        <end position="466"/>
    </location>
</feature>
<feature type="coiled-coil region" evidence="1">
    <location>
        <begin position="203"/>
        <end position="237"/>
    </location>
</feature>
<proteinExistence type="predicted"/>
<keyword evidence="1" id="KW-0175">Coiled coil</keyword>
<dbReference type="EMBL" id="KI546170">
    <property type="protein sequence ID" value="EST41425.1"/>
    <property type="molecule type" value="Genomic_DNA"/>
</dbReference>
<dbReference type="EMBL" id="AUWU02000006">
    <property type="protein sequence ID" value="KAH0572362.1"/>
    <property type="molecule type" value="Genomic_DNA"/>
</dbReference>
<reference evidence="3 4" key="1">
    <citation type="journal article" date="2014" name="PLoS Genet.">
        <title>The Genome of Spironucleus salmonicida Highlights a Fish Pathogen Adapted to Fluctuating Environments.</title>
        <authorList>
            <person name="Xu F."/>
            <person name="Jerlstrom-Hultqvist J."/>
            <person name="Einarsson E."/>
            <person name="Astvaldsson A."/>
            <person name="Svard S.G."/>
            <person name="Andersson J.O."/>
        </authorList>
    </citation>
    <scope>NUCLEOTIDE SEQUENCE</scope>
    <source>
        <strain evidence="4">ATCC 50377</strain>
    </source>
</reference>
<gene>
    <name evidence="3" type="ORF">SS50377_19143</name>
    <name evidence="4" type="ORF">SS50377_26572</name>
</gene>
<evidence type="ECO:0000313" key="5">
    <source>
        <dbReference type="Proteomes" id="UP000018208"/>
    </source>
</evidence>
<feature type="region of interest" description="Disordered" evidence="2">
    <location>
        <begin position="423"/>
        <end position="487"/>
    </location>
</feature>
<evidence type="ECO:0000313" key="3">
    <source>
        <dbReference type="EMBL" id="EST41425.1"/>
    </source>
</evidence>
<dbReference type="OrthoDB" id="289038at2759"/>
<evidence type="ECO:0000256" key="2">
    <source>
        <dbReference type="SAM" id="MobiDB-lite"/>
    </source>
</evidence>
<feature type="region of interest" description="Disordered" evidence="2">
    <location>
        <begin position="1052"/>
        <end position="1077"/>
    </location>
</feature>
<feature type="compositionally biased region" description="Polar residues" evidence="2">
    <location>
        <begin position="1052"/>
        <end position="1066"/>
    </location>
</feature>
<protein>
    <submittedName>
        <fullName evidence="3">Uncharacterized protein</fullName>
    </submittedName>
</protein>
<keyword evidence="5" id="KW-1185">Reference proteome</keyword>
<sequence length="1077" mass="123626">MFVLFEQDLQCDVNTDHINPKNVLPIFKKIIDSSESYLLKVPFLKSTHVMDGILQEGFEELNSKVEYYKNQTEQYERLYHSQNQIEEQLQHVLTDITMDKGKEKQKYMSQIQFLLEQLFNKKQTSDRYKPDFGQDTDTQLFTGTIQLTNQNEKMLVEKDEAVRKAVILQRQVLELSQKQEIQFRSISQLEYQLTDYSAMKESYDSLTEKLTEKVADYNQLENQLFDVQTVKKELSEQLIESSKDIKKFEILSKGKDKLNSSKTQKEVQELTQLVETQNITIGELEEKIEETSKNAALFKQKSTTFQTKFEELERKSISIVQQNEQYKLELTNLNVQLTSALASEKPAKISDKSQPNQKQKKQDDIKNKLHQLQEDQKSNALKAQQHIKNVESEAFREITGLKADGNDTCALLLEKFKYSKNGQNQEINSEVPSEKTEISVPEANNSENESNLRDEQNAIQNDEKTPISKPSKNLKKSVSKSKEKVQKPLKNAELKQKFVSLLEGFPQEIQDEVNFLLGQMDEKFEAYQFAQKQLEVAKKEQKLTETKLKNEIQQLKNQIMQDNKQQINGQEIEFSNNHQKVIDVQEGLISDLNIGTTKELSTNNYNDKCNSNNNIYIDNMNSHTDSNNQNNAYDENFSNDRNLMHANIRDCAEQGNQTQQDILITPTESPTRKLLFRIKDQIEAENAKFVNIQTSNQLSEEEIQQIMQKQQGLVSNFNDTLKQLAHQDLQIIDQVESEIKRFLLQQDKQTQCQQIKGDQEVNFTSDLPALVNSNILKSSNGILVDKIKPEKLSVNGTRTSITQGHTQRITNTPKLTSNDLIATPATIICPHCQSNVQFTGISNTEENDQNIQGSNINQSDLNFEAIEAGNSDTERPSVSDFYNSNTKKSKNILFNTKVSNDQKDNQIPLARPSEQNINQGVQRRTLKQVAQLYDSVTVGYDATGKEVFIPKPSKDIDQKLKIVNKILLPLGINPVETDNSALVLQQLQKKRDEIKKIYDKSYMRYNHQEVLKTLKGHERGLKGMMVVTDKVTRHFYSLVGMSLVRTINTNQTNFRRGPVGQTQKFGSQRPGAKSNFQ</sequence>
<organism evidence="3">
    <name type="scientific">Spironucleus salmonicida</name>
    <dbReference type="NCBI Taxonomy" id="348837"/>
    <lineage>
        <taxon>Eukaryota</taxon>
        <taxon>Metamonada</taxon>
        <taxon>Diplomonadida</taxon>
        <taxon>Hexamitidae</taxon>
        <taxon>Hexamitinae</taxon>
        <taxon>Spironucleus</taxon>
    </lineage>
</organism>
<feature type="coiled-coil region" evidence="1">
    <location>
        <begin position="520"/>
        <end position="565"/>
    </location>
</feature>
<evidence type="ECO:0000256" key="1">
    <source>
        <dbReference type="SAM" id="Coils"/>
    </source>
</evidence>
<dbReference type="Proteomes" id="UP000018208">
    <property type="component" value="Unassembled WGS sequence"/>
</dbReference>
<accession>V6LAE5</accession>
<reference evidence="4" key="2">
    <citation type="submission" date="2020-12" db="EMBL/GenBank/DDBJ databases">
        <title>New Spironucleus salmonicida genome in near-complete chromosomes.</title>
        <authorList>
            <person name="Xu F."/>
            <person name="Kurt Z."/>
            <person name="Jimenez-Gonzalez A."/>
            <person name="Astvaldsson A."/>
            <person name="Andersson J.O."/>
            <person name="Svard S.G."/>
        </authorList>
    </citation>
    <scope>NUCLEOTIDE SEQUENCE</scope>
    <source>
        <strain evidence="4">ATCC 50377</strain>
    </source>
</reference>
<dbReference type="AlphaFoldDB" id="V6LAE5"/>